<dbReference type="Gene3D" id="2.40.128.270">
    <property type="match status" value="1"/>
</dbReference>
<organism evidence="2 3">
    <name type="scientific">Aureibaculum flavum</name>
    <dbReference type="NCBI Taxonomy" id="2795986"/>
    <lineage>
        <taxon>Bacteria</taxon>
        <taxon>Pseudomonadati</taxon>
        <taxon>Bacteroidota</taxon>
        <taxon>Flavobacteriia</taxon>
        <taxon>Flavobacteriales</taxon>
        <taxon>Flavobacteriaceae</taxon>
        <taxon>Aureibaculum</taxon>
    </lineage>
</organism>
<feature type="domain" description="DUF306" evidence="1">
    <location>
        <begin position="148"/>
        <end position="260"/>
    </location>
</feature>
<gene>
    <name evidence="2" type="ORF">JBL43_17885</name>
</gene>
<dbReference type="PANTHER" id="PTHR35535:SF1">
    <property type="entry name" value="HEAT SHOCK PROTEIN HSLJ"/>
    <property type="match status" value="1"/>
</dbReference>
<name>A0ABS0WVW9_9FLAO</name>
<dbReference type="Pfam" id="PF04170">
    <property type="entry name" value="NlpE"/>
    <property type="match status" value="1"/>
</dbReference>
<dbReference type="Pfam" id="PF03724">
    <property type="entry name" value="META"/>
    <property type="match status" value="1"/>
</dbReference>
<keyword evidence="3" id="KW-1185">Reference proteome</keyword>
<dbReference type="Proteomes" id="UP000623301">
    <property type="component" value="Unassembled WGS sequence"/>
</dbReference>
<proteinExistence type="predicted"/>
<dbReference type="Gene3D" id="2.40.128.640">
    <property type="match status" value="1"/>
</dbReference>
<evidence type="ECO:0000313" key="3">
    <source>
        <dbReference type="Proteomes" id="UP000623301"/>
    </source>
</evidence>
<dbReference type="PANTHER" id="PTHR35535">
    <property type="entry name" value="HEAT SHOCK PROTEIN HSLJ"/>
    <property type="match status" value="1"/>
</dbReference>
<reference evidence="2 3" key="1">
    <citation type="submission" date="2020-12" db="EMBL/GenBank/DDBJ databases">
        <title>Aureibaculum luteum sp. nov. and Aureibaculum flavum sp. nov., novel members of the family Flavobacteriaceae isolated from Antarctic intertidal sediments.</title>
        <authorList>
            <person name="He X."/>
            <person name="Zhang X."/>
        </authorList>
    </citation>
    <scope>NUCLEOTIDE SEQUENCE [LARGE SCALE GENOMIC DNA]</scope>
    <source>
        <strain evidence="2 3">A20</strain>
    </source>
</reference>
<dbReference type="RefSeq" id="WP_198842756.1">
    <property type="nucleotide sequence ID" value="NZ_JAEHFJ010000012.1"/>
</dbReference>
<dbReference type="InterPro" id="IPR038670">
    <property type="entry name" value="HslJ-like_sf"/>
</dbReference>
<protein>
    <submittedName>
        <fullName evidence="2">Copper resistance protein NlpE N-terminal domain-containing protein</fullName>
    </submittedName>
</protein>
<accession>A0ABS0WVW9</accession>
<evidence type="ECO:0000259" key="1">
    <source>
        <dbReference type="Pfam" id="PF03724"/>
    </source>
</evidence>
<evidence type="ECO:0000313" key="2">
    <source>
        <dbReference type="EMBL" id="MBJ2176127.1"/>
    </source>
</evidence>
<dbReference type="InterPro" id="IPR007298">
    <property type="entry name" value="Cu-R_lipoprotein_NlpE"/>
</dbReference>
<dbReference type="EMBL" id="JAEHFJ010000012">
    <property type="protein sequence ID" value="MBJ2176127.1"/>
    <property type="molecule type" value="Genomic_DNA"/>
</dbReference>
<dbReference type="PROSITE" id="PS51257">
    <property type="entry name" value="PROKAR_LIPOPROTEIN"/>
    <property type="match status" value="1"/>
</dbReference>
<sequence length="265" mass="30269">MKTIKLTLITLAIILSACSTKKKISEEKVEETVIDMHSSMNSLDWNGTYQATLPCADCEGIQTVLKLNNDLTFVKKSKYLGKKDTVFEDKGSFSWSTSGQIITLKNQKTEQYFVGENRIWKLDENGNKITDPDASGLAQYYIFNKQNSQLTDRHWKLVELNGQKVDFDKKKGKQPYLILRPEEENKIYGNAGCNRFFGTFELKEGNQIVFSQLGATKMYCPNMETEKQFLEVLNTADNYSLNGETMTLNKAKMAPLAKFKVAYFY</sequence>
<comment type="caution">
    <text evidence="2">The sequence shown here is derived from an EMBL/GenBank/DDBJ whole genome shotgun (WGS) entry which is preliminary data.</text>
</comment>
<dbReference type="InterPro" id="IPR053147">
    <property type="entry name" value="Hsp_HslJ-like"/>
</dbReference>
<dbReference type="InterPro" id="IPR005184">
    <property type="entry name" value="DUF306_Meta_HslJ"/>
</dbReference>